<organism evidence="7 8">
    <name type="scientific">Pristionchus fissidentatus</name>
    <dbReference type="NCBI Taxonomy" id="1538716"/>
    <lineage>
        <taxon>Eukaryota</taxon>
        <taxon>Metazoa</taxon>
        <taxon>Ecdysozoa</taxon>
        <taxon>Nematoda</taxon>
        <taxon>Chromadorea</taxon>
        <taxon>Rhabditida</taxon>
        <taxon>Rhabditina</taxon>
        <taxon>Diplogasteromorpha</taxon>
        <taxon>Diplogasteroidea</taxon>
        <taxon>Neodiplogasteridae</taxon>
        <taxon>Pristionchus</taxon>
    </lineage>
</organism>
<dbReference type="GO" id="GO:0016020">
    <property type="term" value="C:membrane"/>
    <property type="evidence" value="ECO:0007669"/>
    <property type="project" value="UniProtKB-SubCell"/>
</dbReference>
<dbReference type="PANTHER" id="PTHR22945">
    <property type="entry name" value="SERPENTINE RECEPTOR, CLASS D DELTA"/>
    <property type="match status" value="1"/>
</dbReference>
<name>A0AAV5UXI7_9BILA</name>
<dbReference type="PANTHER" id="PTHR22945:SF40">
    <property type="entry name" value="SERPENTINE RECEPTOR, CLASS D (DELTA)-RELATED"/>
    <property type="match status" value="1"/>
</dbReference>
<evidence type="ECO:0000256" key="5">
    <source>
        <dbReference type="ARBA" id="ARBA00023136"/>
    </source>
</evidence>
<protein>
    <recommendedName>
        <fullName evidence="9">G protein-coupled receptor</fullName>
    </recommendedName>
</protein>
<gene>
    <name evidence="7" type="ORF">PFISCL1PPCAC_3287</name>
</gene>
<dbReference type="InterPro" id="IPR050920">
    <property type="entry name" value="Nematode_rcpt-like_delta"/>
</dbReference>
<dbReference type="Proteomes" id="UP001432322">
    <property type="component" value="Unassembled WGS sequence"/>
</dbReference>
<feature type="non-terminal residue" evidence="7">
    <location>
        <position position="1"/>
    </location>
</feature>
<evidence type="ECO:0000256" key="1">
    <source>
        <dbReference type="ARBA" id="ARBA00004141"/>
    </source>
</evidence>
<comment type="caution">
    <text evidence="7">The sequence shown here is derived from an EMBL/GenBank/DDBJ whole genome shotgun (WGS) entry which is preliminary data.</text>
</comment>
<evidence type="ECO:0000256" key="4">
    <source>
        <dbReference type="ARBA" id="ARBA00022989"/>
    </source>
</evidence>
<evidence type="ECO:0000313" key="8">
    <source>
        <dbReference type="Proteomes" id="UP001432322"/>
    </source>
</evidence>
<reference evidence="7" key="1">
    <citation type="submission" date="2023-10" db="EMBL/GenBank/DDBJ databases">
        <title>Genome assembly of Pristionchus species.</title>
        <authorList>
            <person name="Yoshida K."/>
            <person name="Sommer R.J."/>
        </authorList>
    </citation>
    <scope>NUCLEOTIDE SEQUENCE</scope>
    <source>
        <strain evidence="7">RS5133</strain>
    </source>
</reference>
<keyword evidence="8" id="KW-1185">Reference proteome</keyword>
<feature type="transmembrane region" description="Helical" evidence="6">
    <location>
        <begin position="39"/>
        <end position="64"/>
    </location>
</feature>
<accession>A0AAV5UXI7</accession>
<dbReference type="Pfam" id="PF10317">
    <property type="entry name" value="7TM_GPCR_Srd"/>
    <property type="match status" value="1"/>
</dbReference>
<evidence type="ECO:0000256" key="3">
    <source>
        <dbReference type="ARBA" id="ARBA00022692"/>
    </source>
</evidence>
<keyword evidence="4 6" id="KW-1133">Transmembrane helix</keyword>
<evidence type="ECO:0000256" key="6">
    <source>
        <dbReference type="SAM" id="Phobius"/>
    </source>
</evidence>
<proteinExistence type="inferred from homology"/>
<evidence type="ECO:0000256" key="2">
    <source>
        <dbReference type="ARBA" id="ARBA00009166"/>
    </source>
</evidence>
<dbReference type="InterPro" id="IPR019421">
    <property type="entry name" value="7TM_GPCR_serpentine_rcpt_Srd"/>
</dbReference>
<feature type="transmembrane region" description="Helical" evidence="6">
    <location>
        <begin position="89"/>
        <end position="109"/>
    </location>
</feature>
<comment type="subcellular location">
    <subcellularLocation>
        <location evidence="1">Membrane</location>
        <topology evidence="1">Multi-pass membrane protein</topology>
    </subcellularLocation>
</comment>
<evidence type="ECO:0008006" key="9">
    <source>
        <dbReference type="Google" id="ProtNLM"/>
    </source>
</evidence>
<dbReference type="AlphaFoldDB" id="A0AAV5UXI7"/>
<comment type="similarity">
    <text evidence="2">Belongs to the nematode receptor-like protein srd family.</text>
</comment>
<feature type="transmembrane region" description="Helical" evidence="6">
    <location>
        <begin position="129"/>
        <end position="147"/>
    </location>
</feature>
<evidence type="ECO:0000313" key="7">
    <source>
        <dbReference type="EMBL" id="GMT11990.1"/>
    </source>
</evidence>
<keyword evidence="3 6" id="KW-0812">Transmembrane</keyword>
<keyword evidence="5 6" id="KW-0472">Membrane</keyword>
<dbReference type="EMBL" id="BTSY01000001">
    <property type="protein sequence ID" value="GMT11990.1"/>
    <property type="molecule type" value="Genomic_DNA"/>
</dbReference>
<sequence>FQVNVAYHQTETVILEKIVEEYFPEFIKDRLPINGHDSLSLHVILVNGFYVTGLPTLWIAVFILRRNVLGLLDSHRVPMSQRSLQLQKAFVKSVTVHASLSLLAIYPSFVYFIGQFIAIHEVNFLDSCFFFLQLECAVTPLVTIYYVPNYRRSV</sequence>